<proteinExistence type="predicted"/>
<reference evidence="1 2" key="1">
    <citation type="submission" date="2021-05" db="EMBL/GenBank/DDBJ databases">
        <title>Complete genome of Nocardioides aquaticus KCTC 9944T isolated from meromictic and hypersaline Ekho Lake, Antarctica.</title>
        <authorList>
            <person name="Hwang K."/>
            <person name="Kim K.M."/>
            <person name="Choe H."/>
        </authorList>
    </citation>
    <scope>NUCLEOTIDE SEQUENCE [LARGE SCALE GENOMIC DNA]</scope>
    <source>
        <strain evidence="1 2">KCTC 9944</strain>
    </source>
</reference>
<organism evidence="1 2">
    <name type="scientific">Nocardioides aquaticus</name>
    <dbReference type="NCBI Taxonomy" id="160826"/>
    <lineage>
        <taxon>Bacteria</taxon>
        <taxon>Bacillati</taxon>
        <taxon>Actinomycetota</taxon>
        <taxon>Actinomycetes</taxon>
        <taxon>Propionibacteriales</taxon>
        <taxon>Nocardioidaceae</taxon>
        <taxon>Nocardioides</taxon>
    </lineage>
</organism>
<dbReference type="Proteomes" id="UP000679307">
    <property type="component" value="Chromosome"/>
</dbReference>
<gene>
    <name evidence="1" type="ORF">ENKNEFLB_01563</name>
</gene>
<sequence length="131" mass="14761">MDEYDTFTTRNDKFYAAGQTTGAAKKFYQRYALDWSTAWGNLAQVANNKVTVSGSTKSVWTKPRSVKLGGPRGDVIVLRRCLDESGRVVTQDGKTLDQPQFKQPHIYTVRLEKHTGEAWWRSGIAEQGQTC</sequence>
<protein>
    <submittedName>
        <fullName evidence="1">Uncharacterized protein</fullName>
    </submittedName>
</protein>
<keyword evidence="2" id="KW-1185">Reference proteome</keyword>
<name>A0ABX8EF98_9ACTN</name>
<evidence type="ECO:0000313" key="2">
    <source>
        <dbReference type="Proteomes" id="UP000679307"/>
    </source>
</evidence>
<accession>A0ABX8EF98</accession>
<dbReference type="EMBL" id="CP075371">
    <property type="protein sequence ID" value="QVT79182.1"/>
    <property type="molecule type" value="Genomic_DNA"/>
</dbReference>
<evidence type="ECO:0000313" key="1">
    <source>
        <dbReference type="EMBL" id="QVT79182.1"/>
    </source>
</evidence>
<dbReference type="RefSeq" id="WP_214058660.1">
    <property type="nucleotide sequence ID" value="NZ_BAAAHS010000177.1"/>
</dbReference>